<name>A0A2A5JKE3_PSEO7</name>
<feature type="transmembrane region" description="Helical" evidence="1">
    <location>
        <begin position="536"/>
        <end position="558"/>
    </location>
</feature>
<dbReference type="InterPro" id="IPR027463">
    <property type="entry name" value="AcrB_DN_DC_subdom"/>
</dbReference>
<feature type="transmembrane region" description="Helical" evidence="1">
    <location>
        <begin position="1001"/>
        <end position="1022"/>
    </location>
</feature>
<protein>
    <submittedName>
        <fullName evidence="2">Acriflavine resistance protein B</fullName>
    </submittedName>
</protein>
<keyword evidence="3" id="KW-1185">Reference proteome</keyword>
<comment type="caution">
    <text evidence="2">The sequence shown here is derived from an EMBL/GenBank/DDBJ whole genome shotgun (WGS) entry which is preliminary data.</text>
</comment>
<proteinExistence type="predicted"/>
<dbReference type="Gene3D" id="1.20.1640.10">
    <property type="entry name" value="Multidrug efflux transporter AcrB transmembrane domain"/>
    <property type="match status" value="2"/>
</dbReference>
<evidence type="ECO:0000256" key="1">
    <source>
        <dbReference type="SAM" id="Phobius"/>
    </source>
</evidence>
<feature type="transmembrane region" description="Helical" evidence="1">
    <location>
        <begin position="358"/>
        <end position="377"/>
    </location>
</feature>
<dbReference type="PANTHER" id="PTHR32063">
    <property type="match status" value="1"/>
</dbReference>
<evidence type="ECO:0000313" key="2">
    <source>
        <dbReference type="EMBL" id="PCK29900.1"/>
    </source>
</evidence>
<keyword evidence="1" id="KW-0472">Membrane</keyword>
<dbReference type="Pfam" id="PF00873">
    <property type="entry name" value="ACR_tran"/>
    <property type="match status" value="1"/>
</dbReference>
<dbReference type="RefSeq" id="WP_099643857.1">
    <property type="nucleotide sequence ID" value="NZ_NKHF01000101.1"/>
</dbReference>
<dbReference type="AlphaFoldDB" id="A0A2A5JKE3"/>
<feature type="transmembrane region" description="Helical" evidence="1">
    <location>
        <begin position="332"/>
        <end position="353"/>
    </location>
</feature>
<dbReference type="SUPFAM" id="SSF82693">
    <property type="entry name" value="Multidrug efflux transporter AcrB pore domain, PN1, PN2, PC1 and PC2 subdomains"/>
    <property type="match status" value="1"/>
</dbReference>
<feature type="transmembrane region" description="Helical" evidence="1">
    <location>
        <begin position="920"/>
        <end position="941"/>
    </location>
</feature>
<dbReference type="Proteomes" id="UP000228621">
    <property type="component" value="Unassembled WGS sequence"/>
</dbReference>
<feature type="transmembrane region" description="Helical" evidence="1">
    <location>
        <begin position="962"/>
        <end position="981"/>
    </location>
</feature>
<feature type="transmembrane region" description="Helical" evidence="1">
    <location>
        <begin position="458"/>
        <end position="478"/>
    </location>
</feature>
<dbReference type="InterPro" id="IPR001036">
    <property type="entry name" value="Acrflvin-R"/>
</dbReference>
<dbReference type="SUPFAM" id="SSF82866">
    <property type="entry name" value="Multidrug efflux transporter AcrB transmembrane domain"/>
    <property type="match status" value="2"/>
</dbReference>
<keyword evidence="1" id="KW-0812">Transmembrane</keyword>
<keyword evidence="1" id="KW-1133">Transmembrane helix</keyword>
<feature type="transmembrane region" description="Helical" evidence="1">
    <location>
        <begin position="389"/>
        <end position="409"/>
    </location>
</feature>
<dbReference type="Gene3D" id="3.30.2090.10">
    <property type="entry name" value="Multidrug efflux transporter AcrB TolC docking domain, DN and DC subdomains"/>
    <property type="match status" value="2"/>
</dbReference>
<feature type="transmembrane region" description="Helical" evidence="1">
    <location>
        <begin position="430"/>
        <end position="452"/>
    </location>
</feature>
<dbReference type="SUPFAM" id="SSF82714">
    <property type="entry name" value="Multidrug efflux transporter AcrB TolC docking domain, DN and DC subdomains"/>
    <property type="match status" value="2"/>
</dbReference>
<evidence type="ECO:0000313" key="3">
    <source>
        <dbReference type="Proteomes" id="UP000228621"/>
    </source>
</evidence>
<accession>A0A2A5JKE3</accession>
<organism evidence="2 3">
    <name type="scientific">Pseudoalteromonas piscicida</name>
    <dbReference type="NCBI Taxonomy" id="43662"/>
    <lineage>
        <taxon>Bacteria</taxon>
        <taxon>Pseudomonadati</taxon>
        <taxon>Pseudomonadota</taxon>
        <taxon>Gammaproteobacteria</taxon>
        <taxon>Alteromonadales</taxon>
        <taxon>Pseudoalteromonadaceae</taxon>
        <taxon>Pseudoalteromonas</taxon>
    </lineage>
</organism>
<dbReference type="GO" id="GO:0005886">
    <property type="term" value="C:plasma membrane"/>
    <property type="evidence" value="ECO:0007669"/>
    <property type="project" value="TreeGrafter"/>
</dbReference>
<sequence>MFKQYSLISWFTKNPVAANLLMAIVIVMGINSASSLRKEAFPNKAPDTVEVSVHYPSGSAQQAEQGIALVIESALQSVTGVKRITSSSNAQGTSVMIEKTAEHDLNQLLQDVKAQVDAIHNFPTDAEKPLVKAALREEQVIRVQLFGDVPHQTLQLYGDKVANALLAKPAIGKVVKPDHREPLIAIEIDEAVLKAYQLTFTEVAKQVNEASGVSVTKSLRNPEKVLRLSANTQAMTVQDFAQLVVKSNQVNSYVTLADIATITDTYNDEQYFLSRFDGHNAYTIKLVMDEYGDIEQIVAQAQQVVAQFQSTLPDTIQLATWYDKSELIQERLALLSTNAMTGIALVFVVLAIFLNLRVAFWVAAGLPFILCGTLYFMTEPFAGLTLNEMTTFGFIMALGIVVDDAVVVGESVYSTKKQLGDTVSNTITGVSIVTIPTLFGVLTTVAAFAALANVSGGLGVLYAQFGTIVTICLLLSVVESKLILPAHLAHLNTRQVNRSPVMVKWSKVQGVADKLLTQLNYRYYKPCLLVVLKHKYAALIAFVSILILAVSLLSNGYVRVGFFPSLPADTISASITLRNDASFGQTASNLTHLERSLFTAEQSLLHSAEQLDTSYIDHVAISADSDLSGQLDVSVEENPYYTLKELAAAWQQTTGLPEATKQINIRAELAMVSNFKVEIKTDNDTAMQQSAQAIVSYLQNIDGVSAIDNSLAPGEAQLDFTLSEQGKALGMTPSALSRQLLQTFGGEVVQSYMRGSDEVKVRARAPLSQRSDMFDVLNSDISLPNGKVVPLSAVATIQYSDQVQSITRIGGVRAVTISAAVDKSKLTPVTLVSDLKETLIPELTSSYHDLTIHFAGEAEHQAETTASMKSAYLLALFAIYALLAIPLKSYFQPLIIMAIIPFGFIGAILGHWYLDLTVSILSLNGILALSGVVINDSLLLVSQFNRYQKEGKPTTEAIVDAATGRLRAILLTSLTTFAGLYPILGESSQQAQFLIPAATSLGYGILFATLITLFMTPILLMISQQISAVYTKTGKYLGGEKVNDPHYSR</sequence>
<dbReference type="Gene3D" id="3.30.70.1430">
    <property type="entry name" value="Multidrug efflux transporter AcrB pore domain"/>
    <property type="match status" value="2"/>
</dbReference>
<dbReference type="PANTHER" id="PTHR32063:SF33">
    <property type="entry name" value="RND SUPERFAMILY EFFLUX PUMP PERMEASE COMPONENT"/>
    <property type="match status" value="1"/>
</dbReference>
<dbReference type="EMBL" id="NKHF01000101">
    <property type="protein sequence ID" value="PCK29900.1"/>
    <property type="molecule type" value="Genomic_DNA"/>
</dbReference>
<dbReference type="GO" id="GO:0042910">
    <property type="term" value="F:xenobiotic transmembrane transporter activity"/>
    <property type="evidence" value="ECO:0007669"/>
    <property type="project" value="TreeGrafter"/>
</dbReference>
<dbReference type="Gene3D" id="3.30.70.1320">
    <property type="entry name" value="Multidrug efflux transporter AcrB pore domain like"/>
    <property type="match status" value="1"/>
</dbReference>
<dbReference type="OrthoDB" id="5287122at2"/>
<dbReference type="PRINTS" id="PR00702">
    <property type="entry name" value="ACRIFLAVINRP"/>
</dbReference>
<gene>
    <name evidence="2" type="ORF">CEX98_20480</name>
</gene>
<dbReference type="Gene3D" id="3.30.70.1440">
    <property type="entry name" value="Multidrug efflux transporter AcrB pore domain"/>
    <property type="match status" value="1"/>
</dbReference>
<feature type="transmembrane region" description="Helical" evidence="1">
    <location>
        <begin position="894"/>
        <end position="914"/>
    </location>
</feature>
<reference evidence="3" key="1">
    <citation type="journal article" date="2019" name="Genome Announc.">
        <title>Draft Genome Sequence of Pseudoalteromonas piscicida Strain 36Y ROTHPW, an Hypersaline Seawater Isolate from the South Coast of Sonora, Mexico.</title>
        <authorList>
            <person name="Sanchez-Diaz R."/>
            <person name="Molina-Garza Z.J."/>
            <person name="Cruz-Suarez L.E."/>
            <person name="Selvin J."/>
            <person name="Kiran G.S."/>
            <person name="Ibarra-Gamez J.C."/>
            <person name="Gomez-Gil B."/>
            <person name="Galaviz-Silva L."/>
        </authorList>
    </citation>
    <scope>NUCLEOTIDE SEQUENCE [LARGE SCALE GENOMIC DNA]</scope>
    <source>
        <strain evidence="3">36Y_RITHPW</strain>
    </source>
</reference>
<feature type="transmembrane region" description="Helical" evidence="1">
    <location>
        <begin position="870"/>
        <end position="887"/>
    </location>
</feature>